<evidence type="ECO:0000313" key="1">
    <source>
        <dbReference type="EMBL" id="KAK4797308.1"/>
    </source>
</evidence>
<accession>A0AAN7LWQ0</accession>
<dbReference type="GO" id="GO:0009245">
    <property type="term" value="P:lipid A biosynthetic process"/>
    <property type="evidence" value="ECO:0007669"/>
    <property type="project" value="InterPro"/>
</dbReference>
<organism evidence="1 2">
    <name type="scientific">Trapa natans</name>
    <name type="common">Water chestnut</name>
    <dbReference type="NCBI Taxonomy" id="22666"/>
    <lineage>
        <taxon>Eukaryota</taxon>
        <taxon>Viridiplantae</taxon>
        <taxon>Streptophyta</taxon>
        <taxon>Embryophyta</taxon>
        <taxon>Tracheophyta</taxon>
        <taxon>Spermatophyta</taxon>
        <taxon>Magnoliopsida</taxon>
        <taxon>eudicotyledons</taxon>
        <taxon>Gunneridae</taxon>
        <taxon>Pentapetalae</taxon>
        <taxon>rosids</taxon>
        <taxon>malvids</taxon>
        <taxon>Myrtales</taxon>
        <taxon>Lythraceae</taxon>
        <taxon>Trapa</taxon>
    </lineage>
</organism>
<gene>
    <name evidence="1" type="ORF">SAY86_029634</name>
</gene>
<proteinExistence type="predicted"/>
<name>A0AAN7LWQ0_TRANT</name>
<dbReference type="EMBL" id="JAXQNO010000006">
    <property type="protein sequence ID" value="KAK4797308.1"/>
    <property type="molecule type" value="Genomic_DNA"/>
</dbReference>
<comment type="caution">
    <text evidence="1">The sequence shown here is derived from an EMBL/GenBank/DDBJ whole genome shotgun (WGS) entry which is preliminary data.</text>
</comment>
<sequence>MSDTPVQENLKLHRKNMEMINSSQPWGNGGLLPLGPLREPLKGLQRADIALFSLAISLFDISPQESRSYKYCLDWKRLRSRLLQIAAGAELSLQVRSKAW</sequence>
<reference evidence="1 2" key="1">
    <citation type="journal article" date="2023" name="Hortic Res">
        <title>Pangenome of water caltrop reveals structural variations and asymmetric subgenome divergence after allopolyploidization.</title>
        <authorList>
            <person name="Zhang X."/>
            <person name="Chen Y."/>
            <person name="Wang L."/>
            <person name="Yuan Y."/>
            <person name="Fang M."/>
            <person name="Shi L."/>
            <person name="Lu R."/>
            <person name="Comes H.P."/>
            <person name="Ma Y."/>
            <person name="Chen Y."/>
            <person name="Huang G."/>
            <person name="Zhou Y."/>
            <person name="Zheng Z."/>
            <person name="Qiu Y."/>
        </authorList>
    </citation>
    <scope>NUCLEOTIDE SEQUENCE [LARGE SCALE GENOMIC DNA]</scope>
    <source>
        <strain evidence="1">F231</strain>
    </source>
</reference>
<dbReference type="Pfam" id="PF02606">
    <property type="entry name" value="LpxK"/>
    <property type="match status" value="1"/>
</dbReference>
<dbReference type="GO" id="GO:0005524">
    <property type="term" value="F:ATP binding"/>
    <property type="evidence" value="ECO:0007669"/>
    <property type="project" value="InterPro"/>
</dbReference>
<protein>
    <submittedName>
        <fullName evidence="1">Uncharacterized protein</fullName>
    </submittedName>
</protein>
<dbReference type="Proteomes" id="UP001346149">
    <property type="component" value="Unassembled WGS sequence"/>
</dbReference>
<evidence type="ECO:0000313" key="2">
    <source>
        <dbReference type="Proteomes" id="UP001346149"/>
    </source>
</evidence>
<dbReference type="GO" id="GO:0016020">
    <property type="term" value="C:membrane"/>
    <property type="evidence" value="ECO:0007669"/>
    <property type="project" value="GOC"/>
</dbReference>
<dbReference type="InterPro" id="IPR003758">
    <property type="entry name" value="LpxK"/>
</dbReference>
<keyword evidence="2" id="KW-1185">Reference proteome</keyword>
<dbReference type="GO" id="GO:0009029">
    <property type="term" value="F:lipid-A 4'-kinase activity"/>
    <property type="evidence" value="ECO:0007669"/>
    <property type="project" value="InterPro"/>
</dbReference>
<dbReference type="AlphaFoldDB" id="A0AAN7LWQ0"/>